<organism evidence="1 2">
    <name type="scientific">Spirosoma telluris</name>
    <dbReference type="NCBI Taxonomy" id="2183553"/>
    <lineage>
        <taxon>Bacteria</taxon>
        <taxon>Pseudomonadati</taxon>
        <taxon>Bacteroidota</taxon>
        <taxon>Cytophagia</taxon>
        <taxon>Cytophagales</taxon>
        <taxon>Cytophagaceae</taxon>
        <taxon>Spirosoma</taxon>
    </lineage>
</organism>
<dbReference type="OrthoDB" id="1151239at2"/>
<protein>
    <submittedName>
        <fullName evidence="1">Uncharacterized protein</fullName>
    </submittedName>
</protein>
<dbReference type="RefSeq" id="WP_111340161.1">
    <property type="nucleotide sequence ID" value="NZ_QLII01000001.1"/>
</dbReference>
<comment type="caution">
    <text evidence="1">The sequence shown here is derived from an EMBL/GenBank/DDBJ whole genome shotgun (WGS) entry which is preliminary data.</text>
</comment>
<gene>
    <name evidence="1" type="ORF">HMF3257_00475</name>
</gene>
<sequence>MSKEAIVRLNAKQLQFHQRATSNQADFTKEGRAYQSGFRMTFQGGRGSGKSRTLIHLLAESAFQLPRAKAGIAGLTYRQVQDIILSQSSSVFEEHGLHEYNTKTGFGHYVINRRPPEHWKSALNTIRTYDNCLVFANGYTAQFVSADREETIRGANFDQLYIDESATIKEPFFNKVLRPTVRANKHIYKDPRPGRKGFNHPLHWLIADFTSAPWLPQGNWIYNTEELQKTNPQKYFFLESTAYDNLEFLPGSFIEDQREACGDELSFNIEILNHRLTRIANGFYHALDTNRHTYSQGYGYQFDDVSRLYVHERTDYDPNKAVDTSWDFNAEFTSLIMAQDFNSEYRINDVLFVKTATESLVEKLCADFIAKYAGHKKRVMYVYGDNGANKKDAGRNKTYFGIIKAAFTKAGWTIIDKVQDAYPPYHVRYRVINSLLQETNTRLPKIRINETTCKPLLISLQNAPIDGTSYEKIKKSEQNKNLPQEFATHLSDCFDYLLFKKYSKYVAANGMREGGIVIR</sequence>
<name>A0A327NG84_9BACT</name>
<dbReference type="AlphaFoldDB" id="A0A327NG84"/>
<evidence type="ECO:0000313" key="2">
    <source>
        <dbReference type="Proteomes" id="UP000249016"/>
    </source>
</evidence>
<dbReference type="InterPro" id="IPR027417">
    <property type="entry name" value="P-loop_NTPase"/>
</dbReference>
<keyword evidence="2" id="KW-1185">Reference proteome</keyword>
<proteinExistence type="predicted"/>
<dbReference type="Gene3D" id="3.40.50.300">
    <property type="entry name" value="P-loop containing nucleotide triphosphate hydrolases"/>
    <property type="match status" value="1"/>
</dbReference>
<dbReference type="Proteomes" id="UP000249016">
    <property type="component" value="Unassembled WGS sequence"/>
</dbReference>
<dbReference type="Pfam" id="PF03237">
    <property type="entry name" value="Terminase_6N"/>
    <property type="match status" value="1"/>
</dbReference>
<dbReference type="EMBL" id="QLII01000001">
    <property type="protein sequence ID" value="RAI73279.1"/>
    <property type="molecule type" value="Genomic_DNA"/>
</dbReference>
<reference evidence="1 2" key="1">
    <citation type="submission" date="2018-06" db="EMBL/GenBank/DDBJ databases">
        <title>Spirosoma sp. HMF3257 Genome sequencing and assembly.</title>
        <authorList>
            <person name="Kang H."/>
            <person name="Cha I."/>
            <person name="Kim H."/>
            <person name="Kang J."/>
            <person name="Joh K."/>
        </authorList>
    </citation>
    <scope>NUCLEOTIDE SEQUENCE [LARGE SCALE GENOMIC DNA]</scope>
    <source>
        <strain evidence="1 2">HMF3257</strain>
    </source>
</reference>
<evidence type="ECO:0000313" key="1">
    <source>
        <dbReference type="EMBL" id="RAI73279.1"/>
    </source>
</evidence>
<accession>A0A327NG84</accession>